<evidence type="ECO:0008006" key="4">
    <source>
        <dbReference type="Google" id="ProtNLM"/>
    </source>
</evidence>
<accession>A0ABR1JMP7</accession>
<sequence>MSKVSPTYPGPNLENTPPPTSLSPHTQILDQLRAGYVPSALEAMELKVLSGDVQKDLTVFEEKMMQLTTALRDVGMRYDSRVRYRDLHLGLLAPIRKLPFELLVTVFSLCCTSLENPGLSVVTNQHAHIGSPGIVSATTLALSQTCVLWRHVTLSHPPLWACLRVDLTWRPFKVQILVDLYLRRSASSPMTLHLEAYQGLIHDAMGLESPYCLELGNESLDLFDSILRTANRWAWASFDFCLDLQYQLATFAEYWEVANMENLQRLEVRHEPASAHFPFGVIRRNLRPPMSNSFLDRFEGAPSLVSISLPRLIPMYLASFPQLSSVDVVECHTLAEIRGTLSLCPRLKVLEVSNEYGLDLYGVEDVEEISSSSVESLTLKFGAVCGFGILSLLNLPRLVNLDIEAAGLQLDDEWRAKVSEGLPVLLSRCSSLYTLRLDAHLLSEAGLPSTLSQVPALQRFWVVFGTEQDTTDFMDKLVLSAYNFAPKLNLLCIRIPNFLVPLDFSLHYSSLAYLQKMTSMLESRSASLTKFVFSAPLDASSNEQWMENYRLVEPRISALRSMGMRIQLDVYSV</sequence>
<dbReference type="InterPro" id="IPR032675">
    <property type="entry name" value="LRR_dom_sf"/>
</dbReference>
<reference evidence="2 3" key="1">
    <citation type="submission" date="2024-01" db="EMBL/GenBank/DDBJ databases">
        <title>A draft genome for the cacao thread blight pathogen Marasmiellus scandens.</title>
        <authorList>
            <person name="Baruah I.K."/>
            <person name="Leung J."/>
            <person name="Bukari Y."/>
            <person name="Amoako-Attah I."/>
            <person name="Meinhardt L.W."/>
            <person name="Bailey B.A."/>
            <person name="Cohen S.P."/>
        </authorList>
    </citation>
    <scope>NUCLEOTIDE SEQUENCE [LARGE SCALE GENOMIC DNA]</scope>
    <source>
        <strain evidence="2 3">GH-19</strain>
    </source>
</reference>
<organism evidence="2 3">
    <name type="scientific">Marasmiellus scandens</name>
    <dbReference type="NCBI Taxonomy" id="2682957"/>
    <lineage>
        <taxon>Eukaryota</taxon>
        <taxon>Fungi</taxon>
        <taxon>Dikarya</taxon>
        <taxon>Basidiomycota</taxon>
        <taxon>Agaricomycotina</taxon>
        <taxon>Agaricomycetes</taxon>
        <taxon>Agaricomycetidae</taxon>
        <taxon>Agaricales</taxon>
        <taxon>Marasmiineae</taxon>
        <taxon>Omphalotaceae</taxon>
        <taxon>Marasmiellus</taxon>
    </lineage>
</organism>
<evidence type="ECO:0000313" key="2">
    <source>
        <dbReference type="EMBL" id="KAK7462203.1"/>
    </source>
</evidence>
<comment type="caution">
    <text evidence="2">The sequence shown here is derived from an EMBL/GenBank/DDBJ whole genome shotgun (WGS) entry which is preliminary data.</text>
</comment>
<dbReference type="Gene3D" id="3.80.10.10">
    <property type="entry name" value="Ribonuclease Inhibitor"/>
    <property type="match status" value="1"/>
</dbReference>
<proteinExistence type="predicted"/>
<evidence type="ECO:0000256" key="1">
    <source>
        <dbReference type="SAM" id="MobiDB-lite"/>
    </source>
</evidence>
<name>A0ABR1JMP7_9AGAR</name>
<dbReference type="Proteomes" id="UP001498398">
    <property type="component" value="Unassembled WGS sequence"/>
</dbReference>
<keyword evidence="3" id="KW-1185">Reference proteome</keyword>
<dbReference type="EMBL" id="JBANRG010000011">
    <property type="protein sequence ID" value="KAK7462203.1"/>
    <property type="molecule type" value="Genomic_DNA"/>
</dbReference>
<protein>
    <recommendedName>
        <fullName evidence="4">F-box domain-containing protein</fullName>
    </recommendedName>
</protein>
<feature type="region of interest" description="Disordered" evidence="1">
    <location>
        <begin position="1"/>
        <end position="23"/>
    </location>
</feature>
<dbReference type="SUPFAM" id="SSF52047">
    <property type="entry name" value="RNI-like"/>
    <property type="match status" value="1"/>
</dbReference>
<evidence type="ECO:0000313" key="3">
    <source>
        <dbReference type="Proteomes" id="UP001498398"/>
    </source>
</evidence>
<gene>
    <name evidence="2" type="ORF">VKT23_007808</name>
</gene>